<reference evidence="3" key="1">
    <citation type="journal article" date="2019" name="Int. J. Syst. Evol. Microbiol.">
        <title>The Global Catalogue of Microorganisms (GCM) 10K type strain sequencing project: providing services to taxonomists for standard genome sequencing and annotation.</title>
        <authorList>
            <consortium name="The Broad Institute Genomics Platform"/>
            <consortium name="The Broad Institute Genome Sequencing Center for Infectious Disease"/>
            <person name="Wu L."/>
            <person name="Ma J."/>
        </authorList>
    </citation>
    <scope>NUCLEOTIDE SEQUENCE [LARGE SCALE GENOMIC DNA]</scope>
    <source>
        <strain evidence="3">JCM 15395</strain>
    </source>
</reference>
<evidence type="ECO:0000313" key="3">
    <source>
        <dbReference type="Proteomes" id="UP001500866"/>
    </source>
</evidence>
<dbReference type="Proteomes" id="UP001500866">
    <property type="component" value="Unassembled WGS sequence"/>
</dbReference>
<keyword evidence="3" id="KW-1185">Reference proteome</keyword>
<dbReference type="PANTHER" id="PTHR46517:SF1">
    <property type="entry name" value="FRUCTOSE-2,6-BISPHOSPHATASE TIGAR"/>
    <property type="match status" value="1"/>
</dbReference>
<dbReference type="Gene3D" id="3.40.50.1240">
    <property type="entry name" value="Phosphoglycerate mutase-like"/>
    <property type="match status" value="1"/>
</dbReference>
<dbReference type="Pfam" id="PF00300">
    <property type="entry name" value="His_Phos_1"/>
    <property type="match status" value="1"/>
</dbReference>
<evidence type="ECO:0000313" key="2">
    <source>
        <dbReference type="EMBL" id="GAA0603812.1"/>
    </source>
</evidence>
<dbReference type="InterPro" id="IPR051695">
    <property type="entry name" value="Phosphoglycerate_Mutase"/>
</dbReference>
<dbReference type="InterPro" id="IPR013078">
    <property type="entry name" value="His_Pase_superF_clade-1"/>
</dbReference>
<sequence>MTKLGFIRHGITPWNIEGRAQGNSDIPLAEQGLQEARLLAERPEIANWDVVYASDLLRAKQTAEIIVKKIGVPLHLDPRLRERSGGLIEGTTEEERVEKWGVDWRELDMKFESNESIISRGMSFIEEINVKHDSQRVLIVSHGAFIKRLLNALIPDENMVESLHNTSFTTLIKCKSGWECDLYNCTKHLSVKA</sequence>
<dbReference type="PANTHER" id="PTHR46517">
    <property type="entry name" value="FRUCTOSE-2,6-BISPHOSPHATASE TIGAR"/>
    <property type="match status" value="1"/>
</dbReference>
<dbReference type="RefSeq" id="WP_343812824.1">
    <property type="nucleotide sequence ID" value="NZ_BAAADS010000015.1"/>
</dbReference>
<dbReference type="CDD" id="cd07067">
    <property type="entry name" value="HP_PGM_like"/>
    <property type="match status" value="1"/>
</dbReference>
<organism evidence="2 3">
    <name type="scientific">Virgibacillus siamensis</name>
    <dbReference type="NCBI Taxonomy" id="480071"/>
    <lineage>
        <taxon>Bacteria</taxon>
        <taxon>Bacillati</taxon>
        <taxon>Bacillota</taxon>
        <taxon>Bacilli</taxon>
        <taxon>Bacillales</taxon>
        <taxon>Bacillaceae</taxon>
        <taxon>Virgibacillus</taxon>
    </lineage>
</organism>
<dbReference type="InterPro" id="IPR029033">
    <property type="entry name" value="His_PPase_superfam"/>
</dbReference>
<accession>A0ABP3RAK1</accession>
<comment type="caution">
    <text evidence="2">The sequence shown here is derived from an EMBL/GenBank/DDBJ whole genome shotgun (WGS) entry which is preliminary data.</text>
</comment>
<keyword evidence="1" id="KW-0378">Hydrolase</keyword>
<dbReference type="SMART" id="SM00855">
    <property type="entry name" value="PGAM"/>
    <property type="match status" value="1"/>
</dbReference>
<protein>
    <submittedName>
        <fullName evidence="2">Phosphatase PhoE</fullName>
    </submittedName>
</protein>
<proteinExistence type="predicted"/>
<gene>
    <name evidence="2" type="primary">phoE</name>
    <name evidence="2" type="ORF">GCM10009001_21100</name>
</gene>
<dbReference type="EMBL" id="BAAADS010000015">
    <property type="protein sequence ID" value="GAA0603812.1"/>
    <property type="molecule type" value="Genomic_DNA"/>
</dbReference>
<name>A0ABP3RAK1_9BACI</name>
<dbReference type="SUPFAM" id="SSF53254">
    <property type="entry name" value="Phosphoglycerate mutase-like"/>
    <property type="match status" value="1"/>
</dbReference>
<evidence type="ECO:0000256" key="1">
    <source>
        <dbReference type="ARBA" id="ARBA00022801"/>
    </source>
</evidence>